<dbReference type="AlphaFoldDB" id="A0A0G0Q1K4"/>
<accession>A0A0G0Q1K4</accession>
<reference evidence="2 3" key="1">
    <citation type="journal article" date="2015" name="Nature">
        <title>rRNA introns, odd ribosomes, and small enigmatic genomes across a large radiation of phyla.</title>
        <authorList>
            <person name="Brown C.T."/>
            <person name="Hug L.A."/>
            <person name="Thomas B.C."/>
            <person name="Sharon I."/>
            <person name="Castelle C.J."/>
            <person name="Singh A."/>
            <person name="Wilkins M.J."/>
            <person name="Williams K.H."/>
            <person name="Banfield J.F."/>
        </authorList>
    </citation>
    <scope>NUCLEOTIDE SEQUENCE [LARGE SCALE GENOMIC DNA]</scope>
</reference>
<dbReference type="EMBL" id="LBXN01000004">
    <property type="protein sequence ID" value="KKR34244.1"/>
    <property type="molecule type" value="Genomic_DNA"/>
</dbReference>
<organism evidence="2 3">
    <name type="scientific">Candidatus Gottesmanbacteria bacterium GW2011_GWC2_39_8</name>
    <dbReference type="NCBI Taxonomy" id="1618450"/>
    <lineage>
        <taxon>Bacteria</taxon>
        <taxon>Candidatus Gottesmaniibacteriota</taxon>
    </lineage>
</organism>
<keyword evidence="1" id="KW-0472">Membrane</keyword>
<evidence type="ECO:0008006" key="4">
    <source>
        <dbReference type="Google" id="ProtNLM"/>
    </source>
</evidence>
<dbReference type="InterPro" id="IPR010380">
    <property type="entry name" value="DUF975"/>
</dbReference>
<feature type="transmembrane region" description="Helical" evidence="1">
    <location>
        <begin position="164"/>
        <end position="189"/>
    </location>
</feature>
<dbReference type="PANTHER" id="PTHR40076:SF1">
    <property type="entry name" value="MEMBRANE PROTEIN"/>
    <property type="match status" value="1"/>
</dbReference>
<name>A0A0G0Q1K4_9BACT</name>
<evidence type="ECO:0000313" key="2">
    <source>
        <dbReference type="EMBL" id="KKR34244.1"/>
    </source>
</evidence>
<proteinExistence type="predicted"/>
<protein>
    <recommendedName>
        <fullName evidence="4">Integral membrane protein</fullName>
    </recommendedName>
</protein>
<feature type="transmembrane region" description="Helical" evidence="1">
    <location>
        <begin position="23"/>
        <end position="43"/>
    </location>
</feature>
<gene>
    <name evidence="2" type="ORF">UT63_C0004G0031</name>
</gene>
<keyword evidence="1" id="KW-1133">Transmembrane helix</keyword>
<evidence type="ECO:0000313" key="3">
    <source>
        <dbReference type="Proteomes" id="UP000034539"/>
    </source>
</evidence>
<keyword evidence="1" id="KW-0812">Transmembrane</keyword>
<dbReference type="PANTHER" id="PTHR40076">
    <property type="entry name" value="MEMBRANE PROTEIN-RELATED"/>
    <property type="match status" value="1"/>
</dbReference>
<sequence length="207" mass="23677">MPNKSFPLRESFSYGWNTTKNNFQFFFGILLIYGIMNLGPTFIERFFNTGKIPLLNLVIGLIFGLTGILISLGKIGISLKVVDGKKAKWNELFSYSRLFLTYITGNIFYTIILALGYLFFILPGIYLSLKYQFFPYFLVDKKLSLSEAFKESGRITEGKKWNVFLFNIVSSLYIIIGALALGIGLLWTVPTTWLATAYLYRKLSENQ</sequence>
<comment type="caution">
    <text evidence="2">The sequence shown here is derived from an EMBL/GenBank/DDBJ whole genome shotgun (WGS) entry which is preliminary data.</text>
</comment>
<evidence type="ECO:0000256" key="1">
    <source>
        <dbReference type="SAM" id="Phobius"/>
    </source>
</evidence>
<dbReference type="Proteomes" id="UP000034539">
    <property type="component" value="Unassembled WGS sequence"/>
</dbReference>
<feature type="transmembrane region" description="Helical" evidence="1">
    <location>
        <begin position="55"/>
        <end position="79"/>
    </location>
</feature>
<feature type="transmembrane region" description="Helical" evidence="1">
    <location>
        <begin position="99"/>
        <end position="122"/>
    </location>
</feature>